<keyword evidence="4 10" id="KW-0812">Transmembrane</keyword>
<dbReference type="Proteomes" id="UP001596016">
    <property type="component" value="Unassembled WGS sequence"/>
</dbReference>
<name>A0ABW0GUW7_9HYPH</name>
<evidence type="ECO:0000313" key="12">
    <source>
        <dbReference type="Proteomes" id="UP001596016"/>
    </source>
</evidence>
<evidence type="ECO:0000313" key="11">
    <source>
        <dbReference type="EMBL" id="MFC5385232.1"/>
    </source>
</evidence>
<dbReference type="EMBL" id="JBHSLL010000012">
    <property type="protein sequence ID" value="MFC5385232.1"/>
    <property type="molecule type" value="Genomic_DNA"/>
</dbReference>
<evidence type="ECO:0000256" key="9">
    <source>
        <dbReference type="ARBA" id="ARBA00023237"/>
    </source>
</evidence>
<evidence type="ECO:0000256" key="7">
    <source>
        <dbReference type="ARBA" id="ARBA00023114"/>
    </source>
</evidence>
<keyword evidence="12" id="KW-1185">Reference proteome</keyword>
<feature type="signal peptide" evidence="10">
    <location>
        <begin position="1"/>
        <end position="22"/>
    </location>
</feature>
<gene>
    <name evidence="11" type="ORF">ACFPLB_04530</name>
</gene>
<reference evidence="12" key="1">
    <citation type="journal article" date="2019" name="Int. J. Syst. Evol. Microbiol.">
        <title>The Global Catalogue of Microorganisms (GCM) 10K type strain sequencing project: providing services to taxonomists for standard genome sequencing and annotation.</title>
        <authorList>
            <consortium name="The Broad Institute Genomics Platform"/>
            <consortium name="The Broad Institute Genome Sequencing Center for Infectious Disease"/>
            <person name="Wu L."/>
            <person name="Ma J."/>
        </authorList>
    </citation>
    <scope>NUCLEOTIDE SEQUENCE [LARGE SCALE GENOMIC DNA]</scope>
    <source>
        <strain evidence="12">CGMCC 4.1415</strain>
    </source>
</reference>
<keyword evidence="2 10" id="KW-0813">Transport</keyword>
<keyword evidence="3 10" id="KW-1134">Transmembrane beta strand</keyword>
<evidence type="ECO:0000256" key="1">
    <source>
        <dbReference type="ARBA" id="ARBA00009521"/>
    </source>
</evidence>
<keyword evidence="7 10" id="KW-0626">Porin</keyword>
<proteinExistence type="inferred from homology"/>
<keyword evidence="9 10" id="KW-0998">Cell outer membrane</keyword>
<sequence>MNIKSLLLGSAAGLITVSGASAADAIMVSEPEPAEYVRICDVYGAGYYYIPGTETCLKVGGYLRYDIGVGALGHENMLDKKNPGNWVLTNPNDPPADHVYRFDAKTHDTYYKLMRAQVNLDARSETEYGTLRGYIALNFDNETTTTGVLSTRSDTSTPVPVGLTTTTEQDWAIDHAIIQLGGLTIAYSDSLFESLTDSAGSVINDDIIAYSPGKSHYIAYTFDGGNGFSATIGVEDGNGIVGALDSYVPHVVAGASYTQGWGKIAGVVAYDSNFGETTGKIRLDVNVNEALSLWVMGGYTSTDWKKGEISYYAPWGGDWAIWGGGQYWMTEKAALDVQLSYDDAKTFGAVVGARYNMVPGFEIRPEIAYRRIDSAAAQATGADKSSWGGYLRFQRSF</sequence>
<dbReference type="Pfam" id="PF02530">
    <property type="entry name" value="Porin_2"/>
    <property type="match status" value="1"/>
</dbReference>
<keyword evidence="6 10" id="KW-0406">Ion transport</keyword>
<comment type="function">
    <text evidence="10">Forms passive diffusion pores that allow small molecular weight hydrophilic materials across the outer membrane.</text>
</comment>
<keyword evidence="8 10" id="KW-0472">Membrane</keyword>
<keyword evidence="5 10" id="KW-0732">Signal</keyword>
<accession>A0ABW0GUW7</accession>
<dbReference type="SUPFAM" id="SSF56935">
    <property type="entry name" value="Porins"/>
    <property type="match status" value="1"/>
</dbReference>
<evidence type="ECO:0000256" key="8">
    <source>
        <dbReference type="ARBA" id="ARBA00023136"/>
    </source>
</evidence>
<evidence type="ECO:0000256" key="5">
    <source>
        <dbReference type="ARBA" id="ARBA00022729"/>
    </source>
</evidence>
<comment type="similarity">
    <text evidence="1 10">Belongs to the alphaproteobacteria porin family.</text>
</comment>
<dbReference type="InterPro" id="IPR003684">
    <property type="entry name" value="Porin_alphabac"/>
</dbReference>
<comment type="caution">
    <text evidence="11">The sequence shown here is derived from an EMBL/GenBank/DDBJ whole genome shotgun (WGS) entry which is preliminary data.</text>
</comment>
<organism evidence="11 12">
    <name type="scientific">Aquamicrobium segne</name>
    <dbReference type="NCBI Taxonomy" id="469547"/>
    <lineage>
        <taxon>Bacteria</taxon>
        <taxon>Pseudomonadati</taxon>
        <taxon>Pseudomonadota</taxon>
        <taxon>Alphaproteobacteria</taxon>
        <taxon>Hyphomicrobiales</taxon>
        <taxon>Phyllobacteriaceae</taxon>
        <taxon>Aquamicrobium</taxon>
    </lineage>
</organism>
<feature type="chain" id="PRO_5045004069" description="Porin" evidence="10">
    <location>
        <begin position="23"/>
        <end position="397"/>
    </location>
</feature>
<comment type="subcellular location">
    <subcellularLocation>
        <location evidence="10">Cell outer membrane</location>
        <topology evidence="10">Multi-pass membrane protein</topology>
    </subcellularLocation>
</comment>
<dbReference type="RefSeq" id="WP_378228133.1">
    <property type="nucleotide sequence ID" value="NZ_JBHSLL010000012.1"/>
</dbReference>
<evidence type="ECO:0000256" key="10">
    <source>
        <dbReference type="RuleBase" id="RU364005"/>
    </source>
</evidence>
<evidence type="ECO:0000256" key="4">
    <source>
        <dbReference type="ARBA" id="ARBA00022692"/>
    </source>
</evidence>
<protein>
    <recommendedName>
        <fullName evidence="10">Porin</fullName>
    </recommendedName>
</protein>
<evidence type="ECO:0000256" key="2">
    <source>
        <dbReference type="ARBA" id="ARBA00022448"/>
    </source>
</evidence>
<comment type="domain">
    <text evidence="10">Consists of 16-stranded beta-barrel sheets, with large surface-exposed loops, that form a transmembrane pore at the center of each barrel. The pore is partially ocluded by a peptide loop that folds into the pore lumen.</text>
</comment>
<evidence type="ECO:0000256" key="6">
    <source>
        <dbReference type="ARBA" id="ARBA00023065"/>
    </source>
</evidence>
<evidence type="ECO:0000256" key="3">
    <source>
        <dbReference type="ARBA" id="ARBA00022452"/>
    </source>
</evidence>